<name>A0A821YCG8_9NEOP</name>
<organism evidence="2 3">
    <name type="scientific">Pieris macdunnoughi</name>
    <dbReference type="NCBI Taxonomy" id="345717"/>
    <lineage>
        <taxon>Eukaryota</taxon>
        <taxon>Metazoa</taxon>
        <taxon>Ecdysozoa</taxon>
        <taxon>Arthropoda</taxon>
        <taxon>Hexapoda</taxon>
        <taxon>Insecta</taxon>
        <taxon>Pterygota</taxon>
        <taxon>Neoptera</taxon>
        <taxon>Endopterygota</taxon>
        <taxon>Lepidoptera</taxon>
        <taxon>Glossata</taxon>
        <taxon>Ditrysia</taxon>
        <taxon>Papilionoidea</taxon>
        <taxon>Pieridae</taxon>
        <taxon>Pierinae</taxon>
        <taxon>Pieris</taxon>
    </lineage>
</organism>
<proteinExistence type="predicted"/>
<dbReference type="OrthoDB" id="442352at2759"/>
<keyword evidence="3" id="KW-1185">Reference proteome</keyword>
<feature type="transmembrane region" description="Helical" evidence="1">
    <location>
        <begin position="117"/>
        <end position="136"/>
    </location>
</feature>
<keyword evidence="1" id="KW-0812">Transmembrane</keyword>
<dbReference type="AlphaFoldDB" id="A0A821YCG8"/>
<keyword evidence="1" id="KW-0472">Membrane</keyword>
<dbReference type="EMBL" id="CAJOBZ010000081">
    <property type="protein sequence ID" value="CAF4957191.1"/>
    <property type="molecule type" value="Genomic_DNA"/>
</dbReference>
<accession>A0A821YCG8</accession>
<keyword evidence="1" id="KW-1133">Transmembrane helix</keyword>
<sequence length="230" mass="25864">MSFLKSLKENKSVLSLYSMVSSSDLTPGSLEVWQDLPDSIKYDPALAPFKQLYEQRYGEPLSPGIIDSSPEENGNVLIKKSDTVIAVEKNENKENRKSSKKEKLSSRKKQIEKWLRFAKLTLLVAGWVVLTVALLLNREKTDVLLHTAVSGGQVKEYVLNTSRDAFSTLITLTGPFGGHNTSKQLTIWLRRSYEDGEAQLDITAVPLRWTKNNQRGYSQTSTCDIYIGFS</sequence>
<comment type="caution">
    <text evidence="2">The sequence shown here is derived from an EMBL/GenBank/DDBJ whole genome shotgun (WGS) entry which is preliminary data.</text>
</comment>
<evidence type="ECO:0000256" key="1">
    <source>
        <dbReference type="SAM" id="Phobius"/>
    </source>
</evidence>
<protein>
    <submittedName>
        <fullName evidence="2">Uncharacterized protein</fullName>
    </submittedName>
</protein>
<dbReference type="Proteomes" id="UP000663880">
    <property type="component" value="Unassembled WGS sequence"/>
</dbReference>
<reference evidence="2" key="1">
    <citation type="submission" date="2021-02" db="EMBL/GenBank/DDBJ databases">
        <authorList>
            <person name="Steward A R."/>
        </authorList>
    </citation>
    <scope>NUCLEOTIDE SEQUENCE</scope>
</reference>
<gene>
    <name evidence="2" type="ORF">PMACD_LOCUS16361</name>
</gene>
<evidence type="ECO:0000313" key="3">
    <source>
        <dbReference type="Proteomes" id="UP000663880"/>
    </source>
</evidence>
<evidence type="ECO:0000313" key="2">
    <source>
        <dbReference type="EMBL" id="CAF4957191.1"/>
    </source>
</evidence>